<proteinExistence type="predicted"/>
<dbReference type="InterPro" id="IPR015943">
    <property type="entry name" value="WD40/YVTN_repeat-like_dom_sf"/>
</dbReference>
<dbReference type="InterPro" id="IPR011047">
    <property type="entry name" value="Quinoprotein_ADH-like_sf"/>
</dbReference>
<sequence length="465" mass="49610">MFSLPATVFLDLGGFRKAVQDRIGELHRAYDKKGNPQQLRVITDVEPQDLVLAPAPAPVADRAGSAREQPEASCGRSTSHRPVAGSSSKISRRQAILTLTGAVAGCAGAGYSLWPDSGTGTDGESQRTLGKRLWEFETGGSVKSSPTVDDGIAYFSSQDQFLYAVDARTGRQKWKSPLRVGMNHSSPAVAHGVVYIGSYDKNVYALDAGDGSQRWEFLADDEVDSSPTVVGGIVYFSSKSGLLYASDASTGTELWNYDTGYGDYEFVFRPPVAEGLVYACGGLSDEVDLYAIDARTGESRWSARVGVQASQPVLSNGSVYLAGGSDGMDLYCLDARTGQQKWIFPTGEWVDHPAVADGIACIGNELGNLYAVDARTGKQRWQVRTRHDMVGTPTAANGVVYVAMGDFPNKDGLLGDDVSSVILYAMDSRTGARRWEFPSDSLSAPTVADGVVYVGVGDSLCALQA</sequence>
<dbReference type="AlphaFoldDB" id="A0A918P8M0"/>
<dbReference type="Proteomes" id="UP000622166">
    <property type="component" value="Unassembled WGS sequence"/>
</dbReference>
<dbReference type="InterPro" id="IPR018391">
    <property type="entry name" value="PQQ_b-propeller_rpt"/>
</dbReference>
<accession>A0A918P8M0</accession>
<dbReference type="SUPFAM" id="SSF50998">
    <property type="entry name" value="Quinoprotein alcohol dehydrogenase-like"/>
    <property type="match status" value="1"/>
</dbReference>
<feature type="region of interest" description="Disordered" evidence="1">
    <location>
        <begin position="58"/>
        <end position="89"/>
    </location>
</feature>
<reference evidence="3" key="2">
    <citation type="submission" date="2020-09" db="EMBL/GenBank/DDBJ databases">
        <authorList>
            <person name="Sun Q."/>
            <person name="Ohkuma M."/>
        </authorList>
    </citation>
    <scope>NUCLEOTIDE SEQUENCE</scope>
    <source>
        <strain evidence="3">JCM 4815</strain>
    </source>
</reference>
<comment type="caution">
    <text evidence="3">The sequence shown here is derived from an EMBL/GenBank/DDBJ whole genome shotgun (WGS) entry which is preliminary data.</text>
</comment>
<dbReference type="InterPro" id="IPR002372">
    <property type="entry name" value="PQQ_rpt_dom"/>
</dbReference>
<gene>
    <name evidence="3" type="ORF">GCM10010365_03390</name>
</gene>
<organism evidence="3 4">
    <name type="scientific">Streptomyces poonensis</name>
    <dbReference type="NCBI Taxonomy" id="68255"/>
    <lineage>
        <taxon>Bacteria</taxon>
        <taxon>Bacillati</taxon>
        <taxon>Actinomycetota</taxon>
        <taxon>Actinomycetes</taxon>
        <taxon>Kitasatosporales</taxon>
        <taxon>Streptomycetaceae</taxon>
        <taxon>Streptomyces</taxon>
    </lineage>
</organism>
<dbReference type="RefSeq" id="WP_189854548.1">
    <property type="nucleotide sequence ID" value="NZ_BMVW01000001.1"/>
</dbReference>
<dbReference type="Gene3D" id="2.130.10.10">
    <property type="entry name" value="YVTN repeat-like/Quinoprotein amine dehydrogenase"/>
    <property type="match status" value="1"/>
</dbReference>
<evidence type="ECO:0000256" key="1">
    <source>
        <dbReference type="SAM" id="MobiDB-lite"/>
    </source>
</evidence>
<dbReference type="Gene3D" id="2.40.128.630">
    <property type="match status" value="1"/>
</dbReference>
<feature type="domain" description="Pyrrolo-quinoline quinone repeat" evidence="2">
    <location>
        <begin position="129"/>
        <end position="343"/>
    </location>
</feature>
<dbReference type="PANTHER" id="PTHR34512">
    <property type="entry name" value="CELL SURFACE PROTEIN"/>
    <property type="match status" value="1"/>
</dbReference>
<reference evidence="3" key="1">
    <citation type="journal article" date="2014" name="Int. J. Syst. Evol. Microbiol.">
        <title>Complete genome sequence of Corynebacterium casei LMG S-19264T (=DSM 44701T), isolated from a smear-ripened cheese.</title>
        <authorList>
            <consortium name="US DOE Joint Genome Institute (JGI-PGF)"/>
            <person name="Walter F."/>
            <person name="Albersmeier A."/>
            <person name="Kalinowski J."/>
            <person name="Ruckert C."/>
        </authorList>
    </citation>
    <scope>NUCLEOTIDE SEQUENCE</scope>
    <source>
        <strain evidence="3">JCM 4815</strain>
    </source>
</reference>
<keyword evidence="4" id="KW-1185">Reference proteome</keyword>
<evidence type="ECO:0000313" key="4">
    <source>
        <dbReference type="Proteomes" id="UP000622166"/>
    </source>
</evidence>
<dbReference type="SMART" id="SM00564">
    <property type="entry name" value="PQQ"/>
    <property type="match status" value="7"/>
</dbReference>
<dbReference type="PANTHER" id="PTHR34512:SF30">
    <property type="entry name" value="OUTER MEMBRANE PROTEIN ASSEMBLY FACTOR BAMB"/>
    <property type="match status" value="1"/>
</dbReference>
<dbReference type="Gene3D" id="2.40.10.480">
    <property type="match status" value="1"/>
</dbReference>
<name>A0A918P8M0_9ACTN</name>
<dbReference type="Pfam" id="PF13360">
    <property type="entry name" value="PQQ_2"/>
    <property type="match status" value="1"/>
</dbReference>
<protein>
    <recommendedName>
        <fullName evidence="2">Pyrrolo-quinoline quinone repeat domain-containing protein</fullName>
    </recommendedName>
</protein>
<evidence type="ECO:0000313" key="3">
    <source>
        <dbReference type="EMBL" id="GGY88649.1"/>
    </source>
</evidence>
<evidence type="ECO:0000259" key="2">
    <source>
        <dbReference type="Pfam" id="PF13360"/>
    </source>
</evidence>
<dbReference type="EMBL" id="BMVW01000001">
    <property type="protein sequence ID" value="GGY88649.1"/>
    <property type="molecule type" value="Genomic_DNA"/>
</dbReference>